<dbReference type="AlphaFoldDB" id="C5J6J2"/>
<keyword evidence="3" id="KW-1185">Reference proteome</keyword>
<organism evidence="2 3">
    <name type="scientific">Mesomycoplasma conjunctivae (strain ATCC 25834 / NCTC 10147 / HRC/581)</name>
    <name type="common">Mycoplasma conjunctivae</name>
    <dbReference type="NCBI Taxonomy" id="572263"/>
    <lineage>
        <taxon>Bacteria</taxon>
        <taxon>Bacillati</taxon>
        <taxon>Mycoplasmatota</taxon>
        <taxon>Mycoplasmoidales</taxon>
        <taxon>Metamycoplasmataceae</taxon>
        <taxon>Mesomycoplasma</taxon>
    </lineage>
</organism>
<protein>
    <submittedName>
        <fullName evidence="2">PUTATIVE Membrane protein, putative</fullName>
    </submittedName>
</protein>
<evidence type="ECO:0000313" key="2">
    <source>
        <dbReference type="EMBL" id="CAT05084.1"/>
    </source>
</evidence>
<evidence type="ECO:0000256" key="1">
    <source>
        <dbReference type="SAM" id="SignalP"/>
    </source>
</evidence>
<sequence length="285" mass="32340">MKKAIKTLVSFLGIPFVSFLVSCATQNELGNNLPLINSVSNQEVNLPKEVDFDINGYETIKIISDKFLAKKDTIVTTVATFKGLNAQSQPEFYNVKGVVKNNSALFNSSQIKGANFLKLESINIKHVSQQDQKVLVESQIENSDLPQDLRDFQIITTKANLSFQDEQIFVELNKPYLETFLNSKIKNVTRDLIVEFIQTPLSKSTSLNNNLPEESTSTSSEKTPQLKSVVLKYDNNIKKFAAKTNQLPQGFSYTYSTIQVKQQEIEQKPRIFRLQVKPFSLKLRY</sequence>
<dbReference type="KEGG" id="mco:MCJ_003960"/>
<dbReference type="HOGENOM" id="CLU_975982_0_0_14"/>
<feature type="chain" id="PRO_5002953322" evidence="1">
    <location>
        <begin position="25"/>
        <end position="285"/>
    </location>
</feature>
<dbReference type="PROSITE" id="PS51257">
    <property type="entry name" value="PROKAR_LIPOPROTEIN"/>
    <property type="match status" value="1"/>
</dbReference>
<feature type="signal peptide" evidence="1">
    <location>
        <begin position="1"/>
        <end position="24"/>
    </location>
</feature>
<name>C5J6J2_MESCH</name>
<dbReference type="EMBL" id="FM864216">
    <property type="protein sequence ID" value="CAT05084.1"/>
    <property type="molecule type" value="Genomic_DNA"/>
</dbReference>
<proteinExistence type="predicted"/>
<evidence type="ECO:0000313" key="3">
    <source>
        <dbReference type="Proteomes" id="UP000001491"/>
    </source>
</evidence>
<accession>C5J6J2</accession>
<gene>
    <name evidence="2" type="ordered locus">MCJ_003960</name>
</gene>
<dbReference type="Proteomes" id="UP000001491">
    <property type="component" value="Chromosome"/>
</dbReference>
<reference evidence="3" key="1">
    <citation type="journal article" date="2009" name="BMC Bioinformatics">
        <title>The Mycoplasma conjunctivae genome sequencing, annotation and analysis.</title>
        <authorList>
            <person name="Calderon-Copete S.P."/>
            <person name="Wigger G."/>
            <person name="Wunderlin C."/>
            <person name="Schmidheini T."/>
            <person name="Frey J."/>
            <person name="Quail M.A."/>
            <person name="Falquet L."/>
        </authorList>
    </citation>
    <scope>NUCLEOTIDE SEQUENCE [LARGE SCALE GENOMIC DNA]</scope>
    <source>
        <strain evidence="3">ATCC 25834 / NCTC 10147 / HRC/581</strain>
    </source>
</reference>
<keyword evidence="1" id="KW-0732">Signal</keyword>